<proteinExistence type="predicted"/>
<accession>A0A7X6IBC0</accession>
<dbReference type="EMBL" id="VTOW01000002">
    <property type="protein sequence ID" value="NKE71290.1"/>
    <property type="molecule type" value="Genomic_DNA"/>
</dbReference>
<keyword evidence="2" id="KW-1185">Reference proteome</keyword>
<evidence type="ECO:0000313" key="2">
    <source>
        <dbReference type="Proteomes" id="UP000534783"/>
    </source>
</evidence>
<name>A0A7X6IBC0_9BACT</name>
<dbReference type="AlphaFoldDB" id="A0A7X6IBC0"/>
<evidence type="ECO:0000313" key="1">
    <source>
        <dbReference type="EMBL" id="NKE71290.1"/>
    </source>
</evidence>
<organism evidence="1 2">
    <name type="scientific">Candidatus Manganitrophus noduliformans</name>
    <dbReference type="NCBI Taxonomy" id="2606439"/>
    <lineage>
        <taxon>Bacteria</taxon>
        <taxon>Pseudomonadati</taxon>
        <taxon>Nitrospirota</taxon>
        <taxon>Nitrospiria</taxon>
        <taxon>Candidatus Troglogloeales</taxon>
        <taxon>Candidatus Manganitrophaceae</taxon>
        <taxon>Candidatus Manganitrophus</taxon>
    </lineage>
</organism>
<sequence>MLDADAVQKIKALNLRDQAPHFNGMWLKVLSESTKNGREGLDTASFKYNFVLDEEVITAIHHVRNMYYVDALISSKVYGEPIRTINDHDSMSVQIPLGNLADDKFYFEYINWLTRLKELIDLYS</sequence>
<dbReference type="Proteomes" id="UP000534783">
    <property type="component" value="Unassembled WGS sequence"/>
</dbReference>
<gene>
    <name evidence="1" type="ORF">MNODULE_11130</name>
</gene>
<comment type="caution">
    <text evidence="1">The sequence shown here is derived from an EMBL/GenBank/DDBJ whole genome shotgun (WGS) entry which is preliminary data.</text>
</comment>
<protein>
    <submittedName>
        <fullName evidence="1">Uncharacterized protein</fullName>
    </submittedName>
</protein>
<reference evidence="1 2" key="1">
    <citation type="journal article" date="2020" name="Nature">
        <title>Bacterial chemolithoautotrophy via manganese oxidation.</title>
        <authorList>
            <person name="Yu H."/>
            <person name="Leadbetter J.R."/>
        </authorList>
    </citation>
    <scope>NUCLEOTIDE SEQUENCE [LARGE SCALE GENOMIC DNA]</scope>
    <source>
        <strain evidence="1 2">Mn-1</strain>
    </source>
</reference>
<dbReference type="RefSeq" id="WP_168059793.1">
    <property type="nucleotide sequence ID" value="NZ_VTOW01000002.1"/>
</dbReference>